<organism evidence="2 3">
    <name type="scientific">Candidatus Thiodictyon syntrophicum</name>
    <dbReference type="NCBI Taxonomy" id="1166950"/>
    <lineage>
        <taxon>Bacteria</taxon>
        <taxon>Pseudomonadati</taxon>
        <taxon>Pseudomonadota</taxon>
        <taxon>Gammaproteobacteria</taxon>
        <taxon>Chromatiales</taxon>
        <taxon>Chromatiaceae</taxon>
        <taxon>Thiodictyon</taxon>
    </lineage>
</organism>
<evidence type="ECO:0000256" key="1">
    <source>
        <dbReference type="SAM" id="MobiDB-lite"/>
    </source>
</evidence>
<feature type="region of interest" description="Disordered" evidence="1">
    <location>
        <begin position="89"/>
        <end position="109"/>
    </location>
</feature>
<dbReference type="EMBL" id="CP020370">
    <property type="protein sequence ID" value="AUB80554.1"/>
    <property type="molecule type" value="Genomic_DNA"/>
</dbReference>
<feature type="region of interest" description="Disordered" evidence="1">
    <location>
        <begin position="1"/>
        <end position="24"/>
    </location>
</feature>
<keyword evidence="3" id="KW-1185">Reference proteome</keyword>
<reference evidence="2 3" key="1">
    <citation type="submission" date="2017-03" db="EMBL/GenBank/DDBJ databases">
        <title>Complete genome sequence of Candidatus 'Thiodictyon syntrophicum' sp. nov. strain Cad16T, a photolithoautotroph purple sulfur bacterium isolated from an alpine meromictic lake.</title>
        <authorList>
            <person name="Luedin S.M."/>
            <person name="Pothier J.F."/>
            <person name="Danza F."/>
            <person name="Storelli N."/>
            <person name="Wittwer M."/>
            <person name="Tonolla M."/>
        </authorList>
    </citation>
    <scope>NUCLEOTIDE SEQUENCE [LARGE SCALE GENOMIC DNA]</scope>
    <source>
        <strain evidence="2 3">Cad16T</strain>
    </source>
</reference>
<gene>
    <name evidence="2" type="ORF">THSYN_06040</name>
</gene>
<dbReference type="Proteomes" id="UP000232638">
    <property type="component" value="Chromosome"/>
</dbReference>
<evidence type="ECO:0000313" key="3">
    <source>
        <dbReference type="Proteomes" id="UP000232638"/>
    </source>
</evidence>
<dbReference type="KEGG" id="tsy:THSYN_06040"/>
<dbReference type="AlphaFoldDB" id="A0A2K8U4P4"/>
<protein>
    <submittedName>
        <fullName evidence="2">Uncharacterized protein</fullName>
    </submittedName>
</protein>
<evidence type="ECO:0000313" key="2">
    <source>
        <dbReference type="EMBL" id="AUB80554.1"/>
    </source>
</evidence>
<sequence length="150" mass="15905">MGRVGRRLAERFQSPGCGGDRAARKAGAFARGRPIRTVHPAATGSSHAPGVVVVVVIEQSDHDNDNDNDQDSVPGISVTTSVLIAPAFRPALDTRTPPGLRLPKQPHQERTMTAITFDTLKYAERLEAGGFPPQQAKAEAQALADVLSSS</sequence>
<accession>A0A2K8U4P4</accession>
<name>A0A2K8U4P4_9GAMM</name>
<proteinExistence type="predicted"/>